<dbReference type="AlphaFoldDB" id="A0A0B6Z1M5"/>
<name>A0A0B6Z1M5_9EUPU</name>
<keyword evidence="2" id="KW-0812">Transmembrane</keyword>
<reference evidence="4" key="1">
    <citation type="submission" date="2014-12" db="EMBL/GenBank/DDBJ databases">
        <title>Insight into the proteome of Arion vulgaris.</title>
        <authorList>
            <person name="Aradska J."/>
            <person name="Bulat T."/>
            <person name="Smidak R."/>
            <person name="Sarate P."/>
            <person name="Gangsoo J."/>
            <person name="Sialana F."/>
            <person name="Bilban M."/>
            <person name="Lubec G."/>
        </authorList>
    </citation>
    <scope>NUCLEOTIDE SEQUENCE</scope>
    <source>
        <tissue evidence="4">Skin</tissue>
    </source>
</reference>
<feature type="domain" description="Neurotransmitter-gated ion-channel transmembrane" evidence="3">
    <location>
        <begin position="2"/>
        <end position="233"/>
    </location>
</feature>
<feature type="transmembrane region" description="Helical" evidence="2">
    <location>
        <begin position="218"/>
        <end position="238"/>
    </location>
</feature>
<dbReference type="SUPFAM" id="SSF90112">
    <property type="entry name" value="Neurotransmitter-gated ion-channel transmembrane pore"/>
    <property type="match status" value="1"/>
</dbReference>
<dbReference type="GO" id="GO:0006811">
    <property type="term" value="P:monoatomic ion transport"/>
    <property type="evidence" value="ECO:0007669"/>
    <property type="project" value="InterPro"/>
</dbReference>
<evidence type="ECO:0000259" key="3">
    <source>
        <dbReference type="Pfam" id="PF02932"/>
    </source>
</evidence>
<feature type="non-terminal residue" evidence="4">
    <location>
        <position position="1"/>
    </location>
</feature>
<evidence type="ECO:0000256" key="2">
    <source>
        <dbReference type="SAM" id="Phobius"/>
    </source>
</evidence>
<sequence length="244" mass="27569">IVMALTSMSVIMTVFVLNLHHRAPHKHKIPFWLRKLFLGRRNIKQPSHVPSCDRLHFTGNRSMDSHCAVRNLSLKVTLDNLVQELREELQFENDAMDADIPFSSVSSPTSSWVETNPENSSHSTAAQVSTKTDNASDLTNTNAVIGNNRQSRTYVRTSGHATNVRSSTQQPKRLRKSRLPYEGALLTLAKLLERHELEELEYGEMQDWRHLAQIADRVLFVFFLIATITSTLAVLVVVPATQVT</sequence>
<protein>
    <recommendedName>
        <fullName evidence="3">Neurotransmitter-gated ion-channel transmembrane domain-containing protein</fullName>
    </recommendedName>
</protein>
<evidence type="ECO:0000313" key="4">
    <source>
        <dbReference type="EMBL" id="CEK62449.1"/>
    </source>
</evidence>
<dbReference type="Gene3D" id="1.20.58.390">
    <property type="entry name" value="Neurotransmitter-gated ion-channel transmembrane domain"/>
    <property type="match status" value="1"/>
</dbReference>
<dbReference type="Pfam" id="PF02932">
    <property type="entry name" value="Neur_chan_memb"/>
    <property type="match status" value="1"/>
</dbReference>
<feature type="compositionally biased region" description="Polar residues" evidence="1">
    <location>
        <begin position="112"/>
        <end position="150"/>
    </location>
</feature>
<dbReference type="InterPro" id="IPR006029">
    <property type="entry name" value="Neurotrans-gated_channel_TM"/>
</dbReference>
<evidence type="ECO:0000256" key="1">
    <source>
        <dbReference type="SAM" id="MobiDB-lite"/>
    </source>
</evidence>
<keyword evidence="2" id="KW-1133">Transmembrane helix</keyword>
<organism evidence="4">
    <name type="scientific">Arion vulgaris</name>
    <dbReference type="NCBI Taxonomy" id="1028688"/>
    <lineage>
        <taxon>Eukaryota</taxon>
        <taxon>Metazoa</taxon>
        <taxon>Spiralia</taxon>
        <taxon>Lophotrochozoa</taxon>
        <taxon>Mollusca</taxon>
        <taxon>Gastropoda</taxon>
        <taxon>Heterobranchia</taxon>
        <taxon>Euthyneura</taxon>
        <taxon>Panpulmonata</taxon>
        <taxon>Eupulmonata</taxon>
        <taxon>Stylommatophora</taxon>
        <taxon>Helicina</taxon>
        <taxon>Arionoidea</taxon>
        <taxon>Arionidae</taxon>
        <taxon>Arion</taxon>
    </lineage>
</organism>
<keyword evidence="2" id="KW-0472">Membrane</keyword>
<dbReference type="GO" id="GO:0016020">
    <property type="term" value="C:membrane"/>
    <property type="evidence" value="ECO:0007669"/>
    <property type="project" value="InterPro"/>
</dbReference>
<gene>
    <name evidence="4" type="primary">ORF45194</name>
</gene>
<proteinExistence type="predicted"/>
<accession>A0A0B6Z1M5</accession>
<dbReference type="InterPro" id="IPR036719">
    <property type="entry name" value="Neuro-gated_channel_TM_sf"/>
</dbReference>
<dbReference type="InterPro" id="IPR038050">
    <property type="entry name" value="Neuro_actylchol_rec"/>
</dbReference>
<dbReference type="EMBL" id="HACG01015584">
    <property type="protein sequence ID" value="CEK62449.1"/>
    <property type="molecule type" value="Transcribed_RNA"/>
</dbReference>
<feature type="region of interest" description="Disordered" evidence="1">
    <location>
        <begin position="107"/>
        <end position="150"/>
    </location>
</feature>